<feature type="repeat" description="TPR" evidence="3">
    <location>
        <begin position="645"/>
        <end position="678"/>
    </location>
</feature>
<feature type="repeat" description="TPR" evidence="3">
    <location>
        <begin position="449"/>
        <end position="482"/>
    </location>
</feature>
<organism evidence="4 5">
    <name type="scientific">Microthyrium microscopicum</name>
    <dbReference type="NCBI Taxonomy" id="703497"/>
    <lineage>
        <taxon>Eukaryota</taxon>
        <taxon>Fungi</taxon>
        <taxon>Dikarya</taxon>
        <taxon>Ascomycota</taxon>
        <taxon>Pezizomycotina</taxon>
        <taxon>Dothideomycetes</taxon>
        <taxon>Dothideomycetes incertae sedis</taxon>
        <taxon>Microthyriales</taxon>
        <taxon>Microthyriaceae</taxon>
        <taxon>Microthyrium</taxon>
    </lineage>
</organism>
<keyword evidence="2 3" id="KW-0802">TPR repeat</keyword>
<name>A0A6A6U7Z7_9PEZI</name>
<evidence type="ECO:0000256" key="3">
    <source>
        <dbReference type="PROSITE-ProRule" id="PRU00339"/>
    </source>
</evidence>
<proteinExistence type="predicted"/>
<evidence type="ECO:0000313" key="4">
    <source>
        <dbReference type="EMBL" id="KAF2667044.1"/>
    </source>
</evidence>
<dbReference type="Pfam" id="PF18833">
    <property type="entry name" value="TPR_22"/>
    <property type="match status" value="1"/>
</dbReference>
<dbReference type="Proteomes" id="UP000799302">
    <property type="component" value="Unassembled WGS sequence"/>
</dbReference>
<dbReference type="GO" id="GO:0006401">
    <property type="term" value="P:RNA catabolic process"/>
    <property type="evidence" value="ECO:0007669"/>
    <property type="project" value="InterPro"/>
</dbReference>
<dbReference type="Gene3D" id="1.25.40.10">
    <property type="entry name" value="Tetratricopeptide repeat domain"/>
    <property type="match status" value="6"/>
</dbReference>
<dbReference type="InterPro" id="IPR019734">
    <property type="entry name" value="TPR_rpt"/>
</dbReference>
<dbReference type="SUPFAM" id="SSF48452">
    <property type="entry name" value="TPR-like"/>
    <property type="match status" value="4"/>
</dbReference>
<dbReference type="PANTHER" id="PTHR15704:SF7">
    <property type="entry name" value="SUPERKILLER COMPLEX PROTEIN 3"/>
    <property type="match status" value="1"/>
</dbReference>
<feature type="repeat" description="TPR" evidence="3">
    <location>
        <begin position="366"/>
        <end position="399"/>
    </location>
</feature>
<evidence type="ECO:0000313" key="5">
    <source>
        <dbReference type="Proteomes" id="UP000799302"/>
    </source>
</evidence>
<dbReference type="InterPro" id="IPR011990">
    <property type="entry name" value="TPR-like_helical_dom_sf"/>
</dbReference>
<dbReference type="OrthoDB" id="421075at2759"/>
<keyword evidence="5" id="KW-1185">Reference proteome</keyword>
<evidence type="ECO:0000256" key="2">
    <source>
        <dbReference type="ARBA" id="ARBA00022803"/>
    </source>
</evidence>
<dbReference type="PANTHER" id="PTHR15704">
    <property type="entry name" value="SUPERKILLER 3 PROTEIN-RELATED"/>
    <property type="match status" value="1"/>
</dbReference>
<dbReference type="SMART" id="SM00028">
    <property type="entry name" value="TPR"/>
    <property type="match status" value="10"/>
</dbReference>
<keyword evidence="1" id="KW-0677">Repeat</keyword>
<feature type="repeat" description="TPR" evidence="3">
    <location>
        <begin position="38"/>
        <end position="71"/>
    </location>
</feature>
<dbReference type="GO" id="GO:0055087">
    <property type="term" value="C:Ski complex"/>
    <property type="evidence" value="ECO:0007669"/>
    <property type="project" value="InterPro"/>
</dbReference>
<evidence type="ECO:0000256" key="1">
    <source>
        <dbReference type="ARBA" id="ARBA00022737"/>
    </source>
</evidence>
<protein>
    <submittedName>
        <fullName evidence="4">Putative antiviral protein</fullName>
    </submittedName>
</protein>
<sequence length="1412" mass="158203">MSSNKVALKAVRSALEAKKYDEAARKAKEVVENDPDSFFGHTFLGRALDKIGKYDESEKAYMQATRIKPEEDVPWVGLTTVYEVQGSAKVDQFMDASVKLAQIYESEDKLDRCQTVVDKILTFARKAGNKLQQKRALELQLPTSPLYSYLEGRLPPPAHTYNRIIELAEEEEDARIKNQISERRTRIGARKEQVTTDVKREVYEKSNLLELYQGLIDWTQDDAQRREFEEKRFQRIYDHLLVVGKDKKAALRAQVQELAHGMVIIKHPYELAWNIELEWQDVDTVGKIDVLTIREYVDLFPDTGLTKVLNAYMTSPISPFPIFKPVSTIDESSDEDDFGGGGVSILQPEDRLLMMNDGLLESKSSPLTYRIVAEYFLHLEEYEGAVETVRKAVKLSEAESRKSGLKFQNNLDAMNTTLATALIKYQSPRNHPEAKVLFEAILKRKQNFTPALLGVGLVLEEEQNYPAALEYLTKASIRDPDNVKVAVEAAWVQALNGDLQGGLDKLQYNLEKIKVTDQASKELQAETLYRIGQCQWDLNPSRSSRKDRKGPYKHFLAAVKANVNLAPAYTSLGIFYEDYGRDKKRARQCFQKAFDLSPSEVVAAERLARSFADQGDWDVVEVVAQRVIDAGKARPPPGSSRKGLSWPYSAIGVVQMSRLDYQRAIVSFLAALRISPDDYHSFVGLGESYHNSGRYNSALRTFNHAENPEDGTKMKKSTEDWFTKYMLANVSRELGAYEEAIKAYREVLDTRETEFGVEIALMQTLIEYSWRSVDTGFFGRAVECASQSLDVALNIAKQKPKAFNLWKAVADACSIFSWVQDRTLRMPTEKIVELLEHDFETSQYDQFSEVDSVSQDTLDSLKCQDEEGLDRVQFAAQTAILAQKRALHCAADDIHAQAVSWYNLGWAEYRAHTCLEERSDELKSSNKSLKYAKAAMRCFKRAIELEAGNMEFWNSLGVATTKLNPKVAQHSFVRSIHLNERNPKAWSNLGTLYLLQNDFELAHLAFSRAQSADPEYSHAWLGEGIIALLIGNEKEALLHFTHAFEISESSTPVVKKLFATSAFDQAMATAKPNDLQAIQPVFALQQLRALNGLDLPFDHLLALYHERSGNYTAAITVLEEVCEKLEAAYEDTESPETLEKFIQAKSDLSRNYLAVSNYADALSEVETALSLLPDAGSVISKDSVLKLQLSGLLTQGLAQYYSQEMNGALESFKSALKLTDDSPNVACSVAEVLWAEGGEDERNVAKQQLFDVINKGSDHVGATILLGIMGAIEGDKDTTEAVVQELEPLRTRDDISARDLERVERVLESIRELSRTDDVKAEKAALRAIHKGIMSAPYAARGWSRLADLTNDEYAAGMMLLTSKRSIPPRGTMTAPELATAYSGTGIPKDGQRAIMLAPYSAVGWISLADAI</sequence>
<dbReference type="Pfam" id="PF13181">
    <property type="entry name" value="TPR_8"/>
    <property type="match status" value="1"/>
</dbReference>
<dbReference type="InterPro" id="IPR039226">
    <property type="entry name" value="Ski3/TTC37"/>
</dbReference>
<accession>A0A6A6U7Z7</accession>
<reference evidence="4" key="1">
    <citation type="journal article" date="2020" name="Stud. Mycol.">
        <title>101 Dothideomycetes genomes: a test case for predicting lifestyles and emergence of pathogens.</title>
        <authorList>
            <person name="Haridas S."/>
            <person name="Albert R."/>
            <person name="Binder M."/>
            <person name="Bloem J."/>
            <person name="Labutti K."/>
            <person name="Salamov A."/>
            <person name="Andreopoulos B."/>
            <person name="Baker S."/>
            <person name="Barry K."/>
            <person name="Bills G."/>
            <person name="Bluhm B."/>
            <person name="Cannon C."/>
            <person name="Castanera R."/>
            <person name="Culley D."/>
            <person name="Daum C."/>
            <person name="Ezra D."/>
            <person name="Gonzalez J."/>
            <person name="Henrissat B."/>
            <person name="Kuo A."/>
            <person name="Liang C."/>
            <person name="Lipzen A."/>
            <person name="Lutzoni F."/>
            <person name="Magnuson J."/>
            <person name="Mondo S."/>
            <person name="Nolan M."/>
            <person name="Ohm R."/>
            <person name="Pangilinan J."/>
            <person name="Park H.-J."/>
            <person name="Ramirez L."/>
            <person name="Alfaro M."/>
            <person name="Sun H."/>
            <person name="Tritt A."/>
            <person name="Yoshinaga Y."/>
            <person name="Zwiers L.-H."/>
            <person name="Turgeon B."/>
            <person name="Goodwin S."/>
            <person name="Spatafora J."/>
            <person name="Crous P."/>
            <person name="Grigoriev I."/>
        </authorList>
    </citation>
    <scope>NUCLEOTIDE SEQUENCE</scope>
    <source>
        <strain evidence="4">CBS 115976</strain>
    </source>
</reference>
<dbReference type="Pfam" id="PF13432">
    <property type="entry name" value="TPR_16"/>
    <property type="match status" value="2"/>
</dbReference>
<feature type="repeat" description="TPR" evidence="3">
    <location>
        <begin position="1142"/>
        <end position="1175"/>
    </location>
</feature>
<dbReference type="PROSITE" id="PS50005">
    <property type="entry name" value="TPR"/>
    <property type="match status" value="6"/>
</dbReference>
<feature type="repeat" description="TPR" evidence="3">
    <location>
        <begin position="983"/>
        <end position="1016"/>
    </location>
</feature>
<dbReference type="InterPro" id="IPR040962">
    <property type="entry name" value="TPR_22"/>
</dbReference>
<gene>
    <name evidence="4" type="ORF">BT63DRAFT_416116</name>
</gene>
<dbReference type="EMBL" id="MU004238">
    <property type="protein sequence ID" value="KAF2667044.1"/>
    <property type="molecule type" value="Genomic_DNA"/>
</dbReference>